<feature type="transmembrane region" description="Helical" evidence="8">
    <location>
        <begin position="67"/>
        <end position="94"/>
    </location>
</feature>
<evidence type="ECO:0000256" key="8">
    <source>
        <dbReference type="RuleBase" id="RU363032"/>
    </source>
</evidence>
<dbReference type="PANTHER" id="PTHR43386:SF25">
    <property type="entry name" value="PEPTIDE ABC TRANSPORTER PERMEASE PROTEIN"/>
    <property type="match status" value="1"/>
</dbReference>
<feature type="transmembrane region" description="Helical" evidence="8">
    <location>
        <begin position="106"/>
        <end position="129"/>
    </location>
</feature>
<feature type="transmembrane region" description="Helical" evidence="8">
    <location>
        <begin position="12"/>
        <end position="31"/>
    </location>
</feature>
<evidence type="ECO:0000256" key="7">
    <source>
        <dbReference type="ARBA" id="ARBA00023136"/>
    </source>
</evidence>
<name>A0A443IDT3_9GAMM</name>
<dbReference type="PROSITE" id="PS50928">
    <property type="entry name" value="ABC_TM1"/>
    <property type="match status" value="1"/>
</dbReference>
<keyword evidence="3" id="KW-1003">Cell membrane</keyword>
<evidence type="ECO:0000313" key="11">
    <source>
        <dbReference type="Proteomes" id="UP000288794"/>
    </source>
</evidence>
<evidence type="ECO:0000256" key="6">
    <source>
        <dbReference type="ARBA" id="ARBA00022989"/>
    </source>
</evidence>
<dbReference type="Proteomes" id="UP000288794">
    <property type="component" value="Unassembled WGS sequence"/>
</dbReference>
<dbReference type="InterPro" id="IPR035906">
    <property type="entry name" value="MetI-like_sf"/>
</dbReference>
<keyword evidence="4" id="KW-0997">Cell inner membrane</keyword>
<comment type="subcellular location">
    <subcellularLocation>
        <location evidence="1">Cell inner membrane</location>
        <topology evidence="1">Multi-pass membrane protein</topology>
    </subcellularLocation>
    <subcellularLocation>
        <location evidence="8">Cell membrane</location>
        <topology evidence="8">Multi-pass membrane protein</topology>
    </subcellularLocation>
</comment>
<evidence type="ECO:0000256" key="2">
    <source>
        <dbReference type="ARBA" id="ARBA00022448"/>
    </source>
</evidence>
<feature type="transmembrane region" description="Helical" evidence="8">
    <location>
        <begin position="240"/>
        <end position="263"/>
    </location>
</feature>
<evidence type="ECO:0000256" key="5">
    <source>
        <dbReference type="ARBA" id="ARBA00022692"/>
    </source>
</evidence>
<evidence type="ECO:0000256" key="1">
    <source>
        <dbReference type="ARBA" id="ARBA00004429"/>
    </source>
</evidence>
<keyword evidence="6 8" id="KW-1133">Transmembrane helix</keyword>
<dbReference type="GO" id="GO:0055085">
    <property type="term" value="P:transmembrane transport"/>
    <property type="evidence" value="ECO:0007669"/>
    <property type="project" value="InterPro"/>
</dbReference>
<dbReference type="PANTHER" id="PTHR43386">
    <property type="entry name" value="OLIGOPEPTIDE TRANSPORT SYSTEM PERMEASE PROTEIN APPC"/>
    <property type="match status" value="1"/>
</dbReference>
<evidence type="ECO:0000313" key="10">
    <source>
        <dbReference type="EMBL" id="RWR02086.1"/>
    </source>
</evidence>
<dbReference type="AlphaFoldDB" id="A0A443IDT3"/>
<evidence type="ECO:0000256" key="4">
    <source>
        <dbReference type="ARBA" id="ARBA00022519"/>
    </source>
</evidence>
<proteinExistence type="inferred from homology"/>
<keyword evidence="5 8" id="KW-0812">Transmembrane</keyword>
<dbReference type="Pfam" id="PF00528">
    <property type="entry name" value="BPD_transp_1"/>
    <property type="match status" value="1"/>
</dbReference>
<feature type="transmembrane region" description="Helical" evidence="8">
    <location>
        <begin position="184"/>
        <end position="205"/>
    </location>
</feature>
<feature type="transmembrane region" description="Helical" evidence="8">
    <location>
        <begin position="135"/>
        <end position="153"/>
    </location>
</feature>
<dbReference type="EMBL" id="JMEE01000031">
    <property type="protein sequence ID" value="RWR02086.1"/>
    <property type="molecule type" value="Genomic_DNA"/>
</dbReference>
<organism evidence="10 11">
    <name type="scientific">[Pantoea] beijingensis</name>
    <dbReference type="NCBI Taxonomy" id="1324864"/>
    <lineage>
        <taxon>Bacteria</taxon>
        <taxon>Pseudomonadati</taxon>
        <taxon>Pseudomonadota</taxon>
        <taxon>Gammaproteobacteria</taxon>
        <taxon>Enterobacterales</taxon>
        <taxon>Erwiniaceae</taxon>
        <taxon>Erwinia</taxon>
    </lineage>
</organism>
<reference evidence="10 11" key="1">
    <citation type="submission" date="2014-04" db="EMBL/GenBank/DDBJ databases">
        <title>Draft genome sequence of Pantoea beijingensis strain LMG 27579, an emerging pathogen to Pleurotus eryngii with potential industrial application.</title>
        <authorList>
            <person name="Xu F."/>
            <person name="Liu Y."/>
            <person name="Wang S."/>
            <person name="Yin Y."/>
            <person name="Ma Y."/>
            <person name="Zhao S."/>
            <person name="Rong C."/>
        </authorList>
    </citation>
    <scope>NUCLEOTIDE SEQUENCE [LARGE SCALE GENOMIC DNA]</scope>
    <source>
        <strain evidence="10 11">LMG 27579</strain>
    </source>
</reference>
<dbReference type="InterPro" id="IPR000515">
    <property type="entry name" value="MetI-like"/>
</dbReference>
<keyword evidence="7 8" id="KW-0472">Membrane</keyword>
<comment type="similarity">
    <text evidence="8">Belongs to the binding-protein-dependent transport system permease family.</text>
</comment>
<sequence>MKPRMALAPNAIIGIFLVGIIATAGIIGFFWTPFDPGRINILARLHPPDAQNWLGTDEYGRDVFSRLLLGASASLIISITTVAFALAVGVLLGLISGYLRGVVDRLIMMLTDTLLAFPGILLALGLLSILGNNRYGIILALGLAYTPSVVRIVRGTVLGLREADFVEASRVMGHRELFILTRHVLPNCIAPLTVLATSMLGWVLIAESALSFLGLGVPPPEPTWGNMLAASRTYLSQAPYLALLPGACISVALLGVNLVGDALRDYLDPRMH</sequence>
<dbReference type="InterPro" id="IPR050366">
    <property type="entry name" value="BP-dependent_transpt_permease"/>
</dbReference>
<protein>
    <submittedName>
        <fullName evidence="10">Peptide ABC transporter permease</fullName>
    </submittedName>
</protein>
<accession>A0A443IDT3</accession>
<gene>
    <name evidence="10" type="ORF">ED28_10675</name>
</gene>
<feature type="domain" description="ABC transmembrane type-1" evidence="9">
    <location>
        <begin position="71"/>
        <end position="260"/>
    </location>
</feature>
<dbReference type="CDD" id="cd06261">
    <property type="entry name" value="TM_PBP2"/>
    <property type="match status" value="1"/>
</dbReference>
<evidence type="ECO:0000256" key="3">
    <source>
        <dbReference type="ARBA" id="ARBA00022475"/>
    </source>
</evidence>
<dbReference type="Gene3D" id="1.10.3720.10">
    <property type="entry name" value="MetI-like"/>
    <property type="match status" value="1"/>
</dbReference>
<keyword evidence="11" id="KW-1185">Reference proteome</keyword>
<dbReference type="SUPFAM" id="SSF161098">
    <property type="entry name" value="MetI-like"/>
    <property type="match status" value="1"/>
</dbReference>
<dbReference type="RefSeq" id="WP_128177777.1">
    <property type="nucleotide sequence ID" value="NZ_CP071409.1"/>
</dbReference>
<keyword evidence="2 8" id="KW-0813">Transport</keyword>
<evidence type="ECO:0000259" key="9">
    <source>
        <dbReference type="PROSITE" id="PS50928"/>
    </source>
</evidence>
<dbReference type="GO" id="GO:0005886">
    <property type="term" value="C:plasma membrane"/>
    <property type="evidence" value="ECO:0007669"/>
    <property type="project" value="UniProtKB-SubCell"/>
</dbReference>
<comment type="caution">
    <text evidence="10">The sequence shown here is derived from an EMBL/GenBank/DDBJ whole genome shotgun (WGS) entry which is preliminary data.</text>
</comment>